<dbReference type="GO" id="GO:0016740">
    <property type="term" value="F:transferase activity"/>
    <property type="evidence" value="ECO:0007669"/>
    <property type="project" value="UniProtKB-KW"/>
</dbReference>
<accession>A0A3A1QZH8</accession>
<dbReference type="Pfam" id="PF01636">
    <property type="entry name" value="APH"/>
    <property type="match status" value="1"/>
</dbReference>
<dbReference type="EMBL" id="QXIR01000010">
    <property type="protein sequence ID" value="RIW34696.1"/>
    <property type="molecule type" value="Genomic_DNA"/>
</dbReference>
<sequence length="251" mass="29048">MNRLIQQETERLIGKILREELLAEQGCTSIVRKLVSVQQCCILKSSFKPKYRDWLKAEAEALKIQQGVSLPKYFGFFEEDVASHLLMSFEEGTTLRKALENARSLEDEVQLIRSFGEFLQHFHQTNNTEAFNNDWLQLQLIRAQGYLAIGEADGTAELLEELKENLPQPVSQTLIHGDCTTDNVLVKDRKVYMFIDAAGMTVGDPRYDEALAIGRFKENNVYLDAFYQGYTRYKLSEEEYCYFDQGLYEFF</sequence>
<evidence type="ECO:0000313" key="2">
    <source>
        <dbReference type="EMBL" id="RIW34696.1"/>
    </source>
</evidence>
<dbReference type="InterPro" id="IPR011009">
    <property type="entry name" value="Kinase-like_dom_sf"/>
</dbReference>
<feature type="domain" description="Aminoglycoside phosphotransferase" evidence="1">
    <location>
        <begin position="42"/>
        <end position="231"/>
    </location>
</feature>
<comment type="caution">
    <text evidence="2">The sequence shown here is derived from an EMBL/GenBank/DDBJ whole genome shotgun (WGS) entry which is preliminary data.</text>
</comment>
<evidence type="ECO:0000313" key="3">
    <source>
        <dbReference type="Proteomes" id="UP000265801"/>
    </source>
</evidence>
<keyword evidence="3" id="KW-1185">Reference proteome</keyword>
<dbReference type="Proteomes" id="UP000265801">
    <property type="component" value="Unassembled WGS sequence"/>
</dbReference>
<organism evidence="2 3">
    <name type="scientific">Bacillus salacetis</name>
    <dbReference type="NCBI Taxonomy" id="2315464"/>
    <lineage>
        <taxon>Bacteria</taxon>
        <taxon>Bacillati</taxon>
        <taxon>Bacillota</taxon>
        <taxon>Bacilli</taxon>
        <taxon>Bacillales</taxon>
        <taxon>Bacillaceae</taxon>
        <taxon>Bacillus</taxon>
    </lineage>
</organism>
<proteinExistence type="predicted"/>
<dbReference type="SUPFAM" id="SSF56112">
    <property type="entry name" value="Protein kinase-like (PK-like)"/>
    <property type="match status" value="1"/>
</dbReference>
<dbReference type="Gene3D" id="3.90.1200.10">
    <property type="match status" value="1"/>
</dbReference>
<dbReference type="AlphaFoldDB" id="A0A3A1QZH8"/>
<dbReference type="RefSeq" id="WP_119546634.1">
    <property type="nucleotide sequence ID" value="NZ_QXIR01000010.1"/>
</dbReference>
<dbReference type="OrthoDB" id="9812495at2"/>
<reference evidence="2 3" key="1">
    <citation type="submission" date="2018-09" db="EMBL/GenBank/DDBJ databases">
        <title>Bacillus saliacetes sp. nov., isolated from Thai shrimp paste (Ka-pi).</title>
        <authorList>
            <person name="Daroonpunt R."/>
            <person name="Tanasupawat S."/>
            <person name="Yiamsombut S."/>
        </authorList>
    </citation>
    <scope>NUCLEOTIDE SEQUENCE [LARGE SCALE GENOMIC DNA]</scope>
    <source>
        <strain evidence="2 3">SKP7-4</strain>
    </source>
</reference>
<name>A0A3A1QZH8_9BACI</name>
<dbReference type="InterPro" id="IPR051678">
    <property type="entry name" value="AGP_Transferase"/>
</dbReference>
<gene>
    <name evidence="2" type="ORF">D3H55_09280</name>
</gene>
<evidence type="ECO:0000259" key="1">
    <source>
        <dbReference type="Pfam" id="PF01636"/>
    </source>
</evidence>
<keyword evidence="2" id="KW-0808">Transferase</keyword>
<protein>
    <submittedName>
        <fullName evidence="2">Aminoglycoside phosphotransferase family protein</fullName>
    </submittedName>
</protein>
<dbReference type="PANTHER" id="PTHR21310">
    <property type="entry name" value="AMINOGLYCOSIDE PHOSPHOTRANSFERASE-RELATED-RELATED"/>
    <property type="match status" value="1"/>
</dbReference>
<dbReference type="InterPro" id="IPR002575">
    <property type="entry name" value="Aminoglycoside_PTrfase"/>
</dbReference>